<feature type="non-terminal residue" evidence="2">
    <location>
        <position position="1"/>
    </location>
</feature>
<dbReference type="Proteomes" id="UP000752696">
    <property type="component" value="Unassembled WGS sequence"/>
</dbReference>
<name>A0A6V7HC75_9HYME</name>
<proteinExistence type="predicted"/>
<evidence type="ECO:0000256" key="1">
    <source>
        <dbReference type="SAM" id="MobiDB-lite"/>
    </source>
</evidence>
<reference evidence="2" key="1">
    <citation type="submission" date="2020-07" db="EMBL/GenBank/DDBJ databases">
        <authorList>
            <person name="Nazaruddin N."/>
        </authorList>
    </citation>
    <scope>NUCLEOTIDE SEQUENCE</scope>
</reference>
<accession>A0A6V7HC75</accession>
<feature type="region of interest" description="Disordered" evidence="1">
    <location>
        <begin position="158"/>
        <end position="231"/>
    </location>
</feature>
<protein>
    <submittedName>
        <fullName evidence="2">Uncharacterized protein</fullName>
    </submittedName>
</protein>
<keyword evidence="3" id="KW-1185">Reference proteome</keyword>
<gene>
    <name evidence="2" type="ORF">MHI_LOCUS728603</name>
</gene>
<comment type="caution">
    <text evidence="2">The sequence shown here is derived from an EMBL/GenBank/DDBJ whole genome shotgun (WGS) entry which is preliminary data.</text>
</comment>
<dbReference type="EMBL" id="CAJDYZ010010024">
    <property type="protein sequence ID" value="CAD1477492.1"/>
    <property type="molecule type" value="Genomic_DNA"/>
</dbReference>
<evidence type="ECO:0000313" key="3">
    <source>
        <dbReference type="Proteomes" id="UP000752696"/>
    </source>
</evidence>
<organism evidence="2 3">
    <name type="scientific">Heterotrigona itama</name>
    <dbReference type="NCBI Taxonomy" id="395501"/>
    <lineage>
        <taxon>Eukaryota</taxon>
        <taxon>Metazoa</taxon>
        <taxon>Ecdysozoa</taxon>
        <taxon>Arthropoda</taxon>
        <taxon>Hexapoda</taxon>
        <taxon>Insecta</taxon>
        <taxon>Pterygota</taxon>
        <taxon>Neoptera</taxon>
        <taxon>Endopterygota</taxon>
        <taxon>Hymenoptera</taxon>
        <taxon>Apocrita</taxon>
        <taxon>Aculeata</taxon>
        <taxon>Apoidea</taxon>
        <taxon>Anthophila</taxon>
        <taxon>Apidae</taxon>
        <taxon>Heterotrigona</taxon>
    </lineage>
</organism>
<dbReference type="AlphaFoldDB" id="A0A6V7HC75"/>
<sequence length="291" mass="33021">SVRTISETKEREETFALRSSQLDIVSQTSKFTVHRPTFTTWRDKVLQTLTFAKPITNYQVSPRGGDYARDPPRGLQYIAQYIPSIRTIIQQFAAVPPHSRYKDTYVELGKTKLGIPRLVSSLPSFVVAIATLSARRWSRTSKFRSRCAESRFEHLDASSLALPPTTQRGSAEPPSRITKDARLRESHPAVSDEAAVPRFGTLATKPVGDPTPAQRQKQKRTKEERRRGIRNLVPSSINACLRRTRLQRIYRGRLKLSRRTHPTMSLALFRRVDAHTTDVQSATSLRRTTQG</sequence>
<feature type="compositionally biased region" description="Basic and acidic residues" evidence="1">
    <location>
        <begin position="177"/>
        <end position="187"/>
    </location>
</feature>
<evidence type="ECO:0000313" key="2">
    <source>
        <dbReference type="EMBL" id="CAD1477492.1"/>
    </source>
</evidence>